<feature type="compositionally biased region" description="Low complexity" evidence="1">
    <location>
        <begin position="234"/>
        <end position="243"/>
    </location>
</feature>
<gene>
    <name evidence="2" type="ORF">A4X03_0g7645</name>
</gene>
<dbReference type="PANTHER" id="PTHR40132">
    <property type="entry name" value="PRE-MRNA-SPLICING FACTOR 38B"/>
    <property type="match status" value="1"/>
</dbReference>
<accession>A0A177U213</accession>
<dbReference type="PANTHER" id="PTHR40132:SF1">
    <property type="entry name" value="PRE-MRNA-SPLICING FACTOR 38B"/>
    <property type="match status" value="1"/>
</dbReference>
<reference evidence="2" key="1">
    <citation type="submission" date="2016-04" db="EMBL/GenBank/DDBJ databases">
        <authorList>
            <person name="Nguyen H.D."/>
            <person name="Kesanakurti P."/>
            <person name="Cullis J."/>
            <person name="Levesque C.A."/>
            <person name="Hambleton S."/>
        </authorList>
    </citation>
    <scope>NUCLEOTIDE SEQUENCE</scope>
    <source>
        <strain evidence="2">DAOMC 238032</strain>
    </source>
</reference>
<feature type="compositionally biased region" description="Basic residues" evidence="1">
    <location>
        <begin position="456"/>
        <end position="465"/>
    </location>
</feature>
<feature type="compositionally biased region" description="Basic and acidic residues" evidence="1">
    <location>
        <begin position="355"/>
        <end position="402"/>
    </location>
</feature>
<feature type="compositionally biased region" description="Basic residues" evidence="1">
    <location>
        <begin position="536"/>
        <end position="547"/>
    </location>
</feature>
<protein>
    <submittedName>
        <fullName evidence="2">Uncharacterized protein</fullName>
    </submittedName>
</protein>
<feature type="compositionally biased region" description="Basic and acidic residues" evidence="1">
    <location>
        <begin position="220"/>
        <end position="230"/>
    </location>
</feature>
<sequence>MQGQKAKLGGRWQQAAGSRQANITTAAPKQLPSAQLVVLSCVPLPAAGEFALMSERAYRSRTGAVSSIHPFSNRSVSRFFVGIATTTTTTSPPWPSLLAREQGLKAEGVVDDFHQTRAEAYAMASGSSRLPAAGTNADADDEFEAYVADLILADAKAKQAAQQARGAGSGSLRRTFFDPSAAAAAASGSGPRPINKRLLSNVIRDVDSHNKNVLRQQQHAADEANARRLQAEASQGSSRSSSGLFGTQDGMKSRARGSAYPATDLNNRASAPPRPQRLPTELDLPDSGSKMDRYFDSAYDPALDIDMSRLEDPHTGLIGQLPDLLLHSSSSSAMKGKNADSAKWGDMLAVVKQRDADKAARKAERAERRAKKAERAVERERSRDGARDSRRAGREWDRDKEPSASTSFSLSHRADARTRTQEGDSERSGRPRDKRRASSSSSSSDGSNDDDEDRTRKRRRTRRRHENSDSDDEDGQRRKRRRREDERDGQSSSSHRHHRRSRRRSRSRSPTPSRSASPEPRHRTRQEDDEREKEKEHKHKHKHKHRPKDASRSSSEHHRHRDKRADRESGSESVDDGEEKRRQDHDTRRRRRESRRRGEVEGVP</sequence>
<evidence type="ECO:0000256" key="1">
    <source>
        <dbReference type="SAM" id="MobiDB-lite"/>
    </source>
</evidence>
<feature type="region of interest" description="Disordered" evidence="1">
    <location>
        <begin position="214"/>
        <end position="289"/>
    </location>
</feature>
<feature type="compositionally biased region" description="Basic and acidic residues" evidence="1">
    <location>
        <begin position="519"/>
        <end position="535"/>
    </location>
</feature>
<feature type="compositionally biased region" description="Basic residues" evidence="1">
    <location>
        <begin position="494"/>
        <end position="507"/>
    </location>
</feature>
<evidence type="ECO:0000313" key="3">
    <source>
        <dbReference type="Proteomes" id="UP000077671"/>
    </source>
</evidence>
<organism evidence="2 3">
    <name type="scientific">Tilletia caries</name>
    <name type="common">wheat bunt fungus</name>
    <dbReference type="NCBI Taxonomy" id="13290"/>
    <lineage>
        <taxon>Eukaryota</taxon>
        <taxon>Fungi</taxon>
        <taxon>Dikarya</taxon>
        <taxon>Basidiomycota</taxon>
        <taxon>Ustilaginomycotina</taxon>
        <taxon>Exobasidiomycetes</taxon>
        <taxon>Tilletiales</taxon>
        <taxon>Tilletiaceae</taxon>
        <taxon>Tilletia</taxon>
    </lineage>
</organism>
<feature type="compositionally biased region" description="Basic and acidic residues" evidence="1">
    <location>
        <begin position="412"/>
        <end position="431"/>
    </location>
</feature>
<feature type="region of interest" description="Disordered" evidence="1">
    <location>
        <begin position="355"/>
        <end position="604"/>
    </location>
</feature>
<dbReference type="AlphaFoldDB" id="A0A177U213"/>
<dbReference type="EMBL" id="LWDD02001903">
    <property type="protein sequence ID" value="KAE8243958.1"/>
    <property type="molecule type" value="Genomic_DNA"/>
</dbReference>
<dbReference type="Proteomes" id="UP000077671">
    <property type="component" value="Unassembled WGS sequence"/>
</dbReference>
<name>A0A177U213_9BASI</name>
<proteinExistence type="predicted"/>
<reference evidence="2" key="2">
    <citation type="journal article" date="2019" name="IMA Fungus">
        <title>Genome sequencing and comparison of five Tilletia species to identify candidate genes for the detection of regulated species infecting wheat.</title>
        <authorList>
            <person name="Nguyen H.D.T."/>
            <person name="Sultana T."/>
            <person name="Kesanakurti P."/>
            <person name="Hambleton S."/>
        </authorList>
    </citation>
    <scope>NUCLEOTIDE SEQUENCE</scope>
    <source>
        <strain evidence="2">DAOMC 238032</strain>
    </source>
</reference>
<feature type="compositionally biased region" description="Basic and acidic residues" evidence="1">
    <location>
        <begin position="578"/>
        <end position="587"/>
    </location>
</feature>
<evidence type="ECO:0000313" key="2">
    <source>
        <dbReference type="EMBL" id="KAE8243958.1"/>
    </source>
</evidence>
<feature type="region of interest" description="Disordered" evidence="1">
    <location>
        <begin position="1"/>
        <end position="21"/>
    </location>
</feature>
<feature type="compositionally biased region" description="Low complexity" evidence="1">
    <location>
        <begin position="508"/>
        <end position="518"/>
    </location>
</feature>
<comment type="caution">
    <text evidence="2">The sequence shown here is derived from an EMBL/GenBank/DDBJ whole genome shotgun (WGS) entry which is preliminary data.</text>
</comment>